<dbReference type="AlphaFoldDB" id="A0A192GZS8"/>
<evidence type="ECO:0000313" key="1">
    <source>
        <dbReference type="EMBL" id="ANK62039.1"/>
    </source>
</evidence>
<dbReference type="PANTHER" id="PTHR33204">
    <property type="entry name" value="TRANSCRIPTIONAL REGULATOR, MARR FAMILY"/>
    <property type="match status" value="1"/>
</dbReference>
<name>A0A192GZS8_9LACO</name>
<dbReference type="Proteomes" id="UP000078582">
    <property type="component" value="Chromosome"/>
</dbReference>
<dbReference type="GeneID" id="42981446"/>
<evidence type="ECO:0000313" key="2">
    <source>
        <dbReference type="Proteomes" id="UP000078582"/>
    </source>
</evidence>
<protein>
    <submittedName>
        <fullName evidence="1">HxlR family transcriptional regulator</fullName>
    </submittedName>
</protein>
<accession>A0A192GZS8</accession>
<dbReference type="InterPro" id="IPR002577">
    <property type="entry name" value="HTH_HxlR"/>
</dbReference>
<dbReference type="RefSeq" id="WP_068225784.1">
    <property type="nucleotide sequence ID" value="NZ_CP014623.1"/>
</dbReference>
<dbReference type="EMBL" id="CP014873">
    <property type="protein sequence ID" value="ANK62039.1"/>
    <property type="molecule type" value="Genomic_DNA"/>
</dbReference>
<dbReference type="Gene3D" id="1.10.10.10">
    <property type="entry name" value="Winged helix-like DNA-binding domain superfamily/Winged helix DNA-binding domain"/>
    <property type="match status" value="1"/>
</dbReference>
<sequence length="113" mass="12807">MKQQIYDCAPGCPVASTLQFIAGKWKGVILYHLIYQDATHFGELLRAIPSIGRRMLALQLKELQKDRLINRIVIQETPSKNIYYRLTPLGATLQPVIEAMATWGNHYNHSGAK</sequence>
<gene>
    <name evidence="1" type="ORF">AYR53_04220</name>
</gene>
<organism evidence="1 2">
    <name type="scientific">Loigolactobacillus backii</name>
    <dbReference type="NCBI Taxonomy" id="375175"/>
    <lineage>
        <taxon>Bacteria</taxon>
        <taxon>Bacillati</taxon>
        <taxon>Bacillota</taxon>
        <taxon>Bacilli</taxon>
        <taxon>Lactobacillales</taxon>
        <taxon>Lactobacillaceae</taxon>
        <taxon>Loigolactobacillus</taxon>
    </lineage>
</organism>
<proteinExistence type="predicted"/>
<dbReference type="KEGG" id="lbt:AYR52_09470"/>
<dbReference type="Pfam" id="PF01638">
    <property type="entry name" value="HxlR"/>
    <property type="match status" value="1"/>
</dbReference>
<dbReference type="InterPro" id="IPR036390">
    <property type="entry name" value="WH_DNA-bd_sf"/>
</dbReference>
<dbReference type="SUPFAM" id="SSF46785">
    <property type="entry name" value="Winged helix' DNA-binding domain"/>
    <property type="match status" value="1"/>
</dbReference>
<dbReference type="InterPro" id="IPR036388">
    <property type="entry name" value="WH-like_DNA-bd_sf"/>
</dbReference>
<reference evidence="1 2" key="1">
    <citation type="submission" date="2016-03" db="EMBL/GenBank/DDBJ databases">
        <title>Pediococcus and Lactobacillus from brewery environment - whole genome sequencing and assembly.</title>
        <authorList>
            <person name="Behr J."/>
            <person name="Geissler A.J."/>
            <person name="Vogel R.F."/>
        </authorList>
    </citation>
    <scope>NUCLEOTIDE SEQUENCE [LARGE SCALE GENOMIC DNA]</scope>
    <source>
        <strain evidence="1 2">TMW 1.1989</strain>
    </source>
</reference>
<dbReference type="PANTHER" id="PTHR33204:SF29">
    <property type="entry name" value="TRANSCRIPTIONAL REGULATOR"/>
    <property type="match status" value="1"/>
</dbReference>
<keyword evidence="2" id="KW-1185">Reference proteome</keyword>
<dbReference type="PROSITE" id="PS51118">
    <property type="entry name" value="HTH_HXLR"/>
    <property type="match status" value="1"/>
</dbReference>
<dbReference type="OrthoDB" id="9791143at2"/>